<keyword evidence="3" id="KW-1185">Reference proteome</keyword>
<evidence type="ECO:0000313" key="3">
    <source>
        <dbReference type="Proteomes" id="UP000642125"/>
    </source>
</evidence>
<dbReference type="InterPro" id="IPR031325">
    <property type="entry name" value="RHS_repeat"/>
</dbReference>
<sequence>MQEWGRVRRVVASTVTAALVGTLVLVAPGVAQAARSDRLMSDAERRAHGAEVAGEREETDPLPSRDGTIPVDPLPEMPGAEADPAAWPEAAATTLDAGATEAAGEVVSLAWADPAAVGATETAAPAPTETADPAPAEVSVEVLDRADAEDAGVEGVLLSVESGAEAADAPVDVTVDYTEFAGAFGGDWASRLQLVALPECALTDPEAEECRTRTPVESSNDPEAGTVTATVAPASARVMALAATTSGSTGNWSATPLSPSASWQVSGQTGDFSWSYPMRVPPVSGGPQPDLAFSYSSGSLDGRVASTNNQTSWVGDGWNLDSGYVERKYQSCFDDMGANANNAGHRTGDQCWFGDNATLVFGGSSTELVKDATTGAWRPKADDGSRVERLTGGWNDDNDGEYWRLTTTDGTQYYFGRGKRSAADALQLNSTWSVPVYGNHPGDPCYAPTFAGSSCTQAWRWNLEYVVDPSGNTLTYVYEKETNNYGRNNNEAVSSYVRGGFLTRIEYGQRAGAESASPAPARVDFTVAERCLPSGSITCDPAQLTEENAKSWPDVPADLICSSGSSCAEQTSPSFFTRKRLVSVKTRVLDGSSYRDVDAWNLRHTFPDTGDRTNAALWLDGITHQGLAGSTITLPEVTFRGAQMANRVDATGDAGPPMNRYRVTAIGSESGGTVTINYSAPDCAPGNVPGAADSNTRRCFPVTWQPEGTGPEIQEYFHKYVVDTVVENPNDEVSPAVETAYRYVGDPAWHYDDNPLAPPAHRTWSEWRGYGTVDVLTGSPLEQRSHERTRYFRGMDGDRLAGGGTRQVAVDGIPDQERLNGFVREEITYDGVDGPEVGGSITTPWVSGPTAVGADGARATFLEPASVEERTAAPALPGGVRTTRTVTSYDGTYGMVTQVDDQGDVSTAADDRCTRVEYARNTAAHVVATVRRSETVSVACAATPTRPGQVVADERTLYDGGAFGAAPTRGLPSATQVLSAYSGTTPTYATTSTTTYDALGRPTVATDAMGRASTTAYTGTAGMVTGTTVTAPDPDGAGALTAAVTKVDLDPAWGSTVKVTDPNGKVTSATFDALGRTTAVWHPGRAQGSKSAHVTYGYTISKTAPNTVTTSTLTAGETYLTSVELYDGMLRPRQTQSPSAARDTPGRLVTDTYYDSRGNTAKTHGAWFTNGAPATTLVVSSTAVPQRTRFVYDGAGRETVQITDVGEKEVWRTTTSYGGDRVSVDPPAGGTPQTTITDARGQTTELRQYLGATPSGTYRSSTYGYDKAGNLTSVKDATGNTWTYAYDLRGRQTSATDPDKGATTTTYDDAGLMQTSKDARGTTLYYVRDQLGRQTELRETSATGALRAKWSYDTLQKGQLTSSTRYSGTAAYVTAVTGYDDASRPLGASVTLPSTEGALAGTYTTSYTYTADGQVQTVKLPAGGGLNAETVTTRYDALSQPEWMSGGLGWGVYVAGSLYDVYGEPLRYDLGNTYSFKVNYAYEEGTRRLQKTWVEREGVAGLDMDLTYAYDQMGNPTSVVDRPTGKAVDAQCFAYDGLRQLTSAWTPADANCGSTRSVATLGGPAPYWIDYTLDAAGNRTSEVVHTAGGDTTRTYAYPAAGAARPHAVTAVTQAGAGGAATSSYAYDAAGNTTTRNVAGAAGQTLKWDAEGRLESITQGTTTVMQALYTADGDRLIRRQGGVTTVYLPGGQELSLTTATKVVKGTRYYSFDGQNIAMRTGMSGSTVSSLVADPHQTATISIANTTKAVTQRRTDPYGNARGTATGTWPGDRGFLNKVQDSSGLTQVGARYYDAKIGRFISVDPVFDMASPQQWGAYSYADNNPVSFSDPTGLLSLGKMWSSAKKKASSAWKSTTRFVKKYQAEIVGGVTGAVVTGGCLFVTAGAGSVGCAALGGAAAGAATNLWRSKVQKTQAFSWASLARDTGMGALAGAAGGVLGKVAAAAAPAIRQGVAAAAARASGAVTSGARAAVATVRSRVSTAVAGGSDRGSINLFASAGRSSTAGDVAAASGDDWANVSGILRDAARGKGNFGVGRGTAAEARDAGQAWVGDGARLASDGKTWLSQDGLRQWRPPSFKPNWGGGTWQSNFESRWVPRGQWQTNGHLDIIDMP</sequence>
<proteinExistence type="predicted"/>
<protein>
    <submittedName>
        <fullName evidence="2">Type IV secretion protein Rhs</fullName>
    </submittedName>
</protein>
<evidence type="ECO:0000256" key="1">
    <source>
        <dbReference type="SAM" id="MobiDB-lite"/>
    </source>
</evidence>
<dbReference type="EMBL" id="BONO01000001">
    <property type="protein sequence ID" value="GIG34834.1"/>
    <property type="molecule type" value="Genomic_DNA"/>
</dbReference>
<reference evidence="2" key="1">
    <citation type="submission" date="2021-01" db="EMBL/GenBank/DDBJ databases">
        <title>Whole genome shotgun sequence of Cellulomonas pakistanensis NBRC 110800.</title>
        <authorList>
            <person name="Komaki H."/>
            <person name="Tamura T."/>
        </authorList>
    </citation>
    <scope>NUCLEOTIDE SEQUENCE</scope>
    <source>
        <strain evidence="2">NBRC 110800</strain>
    </source>
</reference>
<dbReference type="InterPro" id="IPR006530">
    <property type="entry name" value="YD"/>
</dbReference>
<name>A0A919P9D7_9CELL</name>
<dbReference type="PANTHER" id="PTHR32305:SF17">
    <property type="entry name" value="TRNA NUCLEASE WAPA"/>
    <property type="match status" value="1"/>
</dbReference>
<dbReference type="NCBIfam" id="TIGR03696">
    <property type="entry name" value="Rhs_assc_core"/>
    <property type="match status" value="1"/>
</dbReference>
<dbReference type="InterPro" id="IPR022385">
    <property type="entry name" value="Rhs_assc_core"/>
</dbReference>
<dbReference type="Gene3D" id="2.180.10.10">
    <property type="entry name" value="RHS repeat-associated core"/>
    <property type="match status" value="2"/>
</dbReference>
<feature type="compositionally biased region" description="Basic and acidic residues" evidence="1">
    <location>
        <begin position="35"/>
        <end position="56"/>
    </location>
</feature>
<gene>
    <name evidence="2" type="ORF">Cpa01nite_02150</name>
</gene>
<accession>A0A919P9D7</accession>
<dbReference type="Pfam" id="PF05593">
    <property type="entry name" value="RHS_repeat"/>
    <property type="match status" value="1"/>
</dbReference>
<dbReference type="Proteomes" id="UP000642125">
    <property type="component" value="Unassembled WGS sequence"/>
</dbReference>
<feature type="region of interest" description="Disordered" evidence="1">
    <location>
        <begin position="34"/>
        <end position="84"/>
    </location>
</feature>
<feature type="region of interest" description="Disordered" evidence="1">
    <location>
        <begin position="830"/>
        <end position="849"/>
    </location>
</feature>
<dbReference type="InterPro" id="IPR050708">
    <property type="entry name" value="T6SS_VgrG/RHS"/>
</dbReference>
<comment type="caution">
    <text evidence="2">The sequence shown here is derived from an EMBL/GenBank/DDBJ whole genome shotgun (WGS) entry which is preliminary data.</text>
</comment>
<dbReference type="PANTHER" id="PTHR32305">
    <property type="match status" value="1"/>
</dbReference>
<evidence type="ECO:0000313" key="2">
    <source>
        <dbReference type="EMBL" id="GIG34834.1"/>
    </source>
</evidence>
<dbReference type="NCBIfam" id="TIGR01643">
    <property type="entry name" value="YD_repeat_2x"/>
    <property type="match status" value="1"/>
</dbReference>
<dbReference type="RefSeq" id="WP_203666869.1">
    <property type="nucleotide sequence ID" value="NZ_BONO01000001.1"/>
</dbReference>
<organism evidence="2 3">
    <name type="scientific">Cellulomonas pakistanensis</name>
    <dbReference type="NCBI Taxonomy" id="992287"/>
    <lineage>
        <taxon>Bacteria</taxon>
        <taxon>Bacillati</taxon>
        <taxon>Actinomycetota</taxon>
        <taxon>Actinomycetes</taxon>
        <taxon>Micrococcales</taxon>
        <taxon>Cellulomonadaceae</taxon>
        <taxon>Cellulomonas</taxon>
    </lineage>
</organism>
<feature type="region of interest" description="Disordered" evidence="1">
    <location>
        <begin position="206"/>
        <end position="225"/>
    </location>
</feature>